<evidence type="ECO:0000313" key="4">
    <source>
        <dbReference type="EMBL" id="HIU54203.1"/>
    </source>
</evidence>
<evidence type="ECO:0000313" key="5">
    <source>
        <dbReference type="Proteomes" id="UP000824112"/>
    </source>
</evidence>
<organism evidence="4 5">
    <name type="scientific">Candidatus Gallibacteroides avistercoris</name>
    <dbReference type="NCBI Taxonomy" id="2840833"/>
    <lineage>
        <taxon>Bacteria</taxon>
        <taxon>Pseudomonadati</taxon>
        <taxon>Bacteroidota</taxon>
        <taxon>Bacteroidia</taxon>
        <taxon>Bacteroidales</taxon>
        <taxon>Bacteroidaceae</taxon>
        <taxon>Bacteroidaceae incertae sedis</taxon>
        <taxon>Candidatus Gallibacteroides</taxon>
    </lineage>
</organism>
<reference evidence="4" key="2">
    <citation type="journal article" date="2021" name="PeerJ">
        <title>Extensive microbial diversity within the chicken gut microbiome revealed by metagenomics and culture.</title>
        <authorList>
            <person name="Gilroy R."/>
            <person name="Ravi A."/>
            <person name="Getino M."/>
            <person name="Pursley I."/>
            <person name="Horton D.L."/>
            <person name="Alikhan N.F."/>
            <person name="Baker D."/>
            <person name="Gharbi K."/>
            <person name="Hall N."/>
            <person name="Watson M."/>
            <person name="Adriaenssens E.M."/>
            <person name="Foster-Nyarko E."/>
            <person name="Jarju S."/>
            <person name="Secka A."/>
            <person name="Antonio M."/>
            <person name="Oren A."/>
            <person name="Chaudhuri R.R."/>
            <person name="La Ragione R."/>
            <person name="Hildebrand F."/>
            <person name="Pallen M.J."/>
        </authorList>
    </citation>
    <scope>NUCLEOTIDE SEQUENCE</scope>
    <source>
        <strain evidence="4">CHK158-818</strain>
    </source>
</reference>
<dbReference type="PANTHER" id="PTHR43817">
    <property type="entry name" value="GLYCOSYL HYDROLASE"/>
    <property type="match status" value="1"/>
</dbReference>
<dbReference type="EMBL" id="DVNA01000003">
    <property type="protein sequence ID" value="HIU54203.1"/>
    <property type="molecule type" value="Genomic_DNA"/>
</dbReference>
<evidence type="ECO:0000259" key="3">
    <source>
        <dbReference type="Pfam" id="PF22666"/>
    </source>
</evidence>
<dbReference type="AlphaFoldDB" id="A0A9D1SC67"/>
<dbReference type="InterPro" id="IPR054593">
    <property type="entry name" value="Beta-mannosidase-like_N2"/>
</dbReference>
<dbReference type="Proteomes" id="UP000824112">
    <property type="component" value="Unassembled WGS sequence"/>
</dbReference>
<proteinExistence type="predicted"/>
<sequence>FRVSGAQPHLWDPVTGETRILNAFEDNGTLTTLSLEFDKYQSFFIVFEPKDHIKSSGKPNFYETEDIQTLEGPWTVHFDEEWGGPAETIFETLTDWSKNSEEGIKYYSGTASYSKSFDFNGGKGNGKVFLNLGKVKIMAKVWLNGKDLGIVWTDPWRVDITHVVKKGKNDLRIDVVNQWANRLIGDEFKSYDGIINGQWPEWLLKGEKRPSDRFTFSSAWHYNQDSPLLESGLMGPVTISKEIIH</sequence>
<dbReference type="Pfam" id="PF22666">
    <property type="entry name" value="Glyco_hydro_2_N2"/>
    <property type="match status" value="1"/>
</dbReference>
<evidence type="ECO:0000256" key="2">
    <source>
        <dbReference type="ARBA" id="ARBA00022801"/>
    </source>
</evidence>
<accession>A0A9D1SC67</accession>
<keyword evidence="2 4" id="KW-0378">Hydrolase</keyword>
<dbReference type="SUPFAM" id="SSF49785">
    <property type="entry name" value="Galactose-binding domain-like"/>
    <property type="match status" value="1"/>
</dbReference>
<dbReference type="PANTHER" id="PTHR43817:SF1">
    <property type="entry name" value="HYDROLASE, FAMILY 43, PUTATIVE (AFU_ORTHOLOGUE AFUA_3G01660)-RELATED"/>
    <property type="match status" value="1"/>
</dbReference>
<protein>
    <submittedName>
        <fullName evidence="4">Glycosyl hydrolase</fullName>
    </submittedName>
</protein>
<dbReference type="NCBIfam" id="NF045579">
    <property type="entry name" value="rhamnoside_JR"/>
    <property type="match status" value="1"/>
</dbReference>
<evidence type="ECO:0000256" key="1">
    <source>
        <dbReference type="ARBA" id="ARBA00022729"/>
    </source>
</evidence>
<dbReference type="Gene3D" id="2.60.120.260">
    <property type="entry name" value="Galactose-binding domain-like"/>
    <property type="match status" value="1"/>
</dbReference>
<gene>
    <name evidence="4" type="ORF">IAB03_00155</name>
</gene>
<feature type="domain" description="Beta-mannosidase-like galactose-binding" evidence="3">
    <location>
        <begin position="110"/>
        <end position="181"/>
    </location>
</feature>
<reference evidence="4" key="1">
    <citation type="submission" date="2020-10" db="EMBL/GenBank/DDBJ databases">
        <authorList>
            <person name="Gilroy R."/>
        </authorList>
    </citation>
    <scope>NUCLEOTIDE SEQUENCE</scope>
    <source>
        <strain evidence="4">CHK158-818</strain>
    </source>
</reference>
<dbReference type="GO" id="GO:0004553">
    <property type="term" value="F:hydrolase activity, hydrolyzing O-glycosyl compounds"/>
    <property type="evidence" value="ECO:0007669"/>
    <property type="project" value="UniProtKB-ARBA"/>
</dbReference>
<keyword evidence="1" id="KW-0732">Signal</keyword>
<comment type="caution">
    <text evidence="4">The sequence shown here is derived from an EMBL/GenBank/DDBJ whole genome shotgun (WGS) entry which is preliminary data.</text>
</comment>
<name>A0A9D1SC67_9BACT</name>
<dbReference type="InterPro" id="IPR008979">
    <property type="entry name" value="Galactose-bd-like_sf"/>
</dbReference>
<feature type="non-terminal residue" evidence="4">
    <location>
        <position position="1"/>
    </location>
</feature>